<dbReference type="AlphaFoldDB" id="A0A517XY24"/>
<dbReference type="PANTHER" id="PTHR35038:SF8">
    <property type="entry name" value="C-TYPE POLYHEME CYTOCHROME OMCC"/>
    <property type="match status" value="1"/>
</dbReference>
<dbReference type="InterPro" id="IPR051829">
    <property type="entry name" value="Multiheme_Cytochr_ET"/>
</dbReference>
<evidence type="ECO:0000259" key="5">
    <source>
        <dbReference type="Pfam" id="PF13435"/>
    </source>
</evidence>
<organism evidence="6 7">
    <name type="scientific">Urbifossiella limnaea</name>
    <dbReference type="NCBI Taxonomy" id="2528023"/>
    <lineage>
        <taxon>Bacteria</taxon>
        <taxon>Pseudomonadati</taxon>
        <taxon>Planctomycetota</taxon>
        <taxon>Planctomycetia</taxon>
        <taxon>Gemmatales</taxon>
        <taxon>Gemmataceae</taxon>
        <taxon>Urbifossiella</taxon>
    </lineage>
</organism>
<dbReference type="KEGG" id="uli:ETAA1_43860"/>
<dbReference type="Pfam" id="PF13432">
    <property type="entry name" value="TPR_16"/>
    <property type="match status" value="2"/>
</dbReference>
<name>A0A517XY24_9BACT</name>
<dbReference type="SMART" id="SM00028">
    <property type="entry name" value="TPR"/>
    <property type="match status" value="5"/>
</dbReference>
<keyword evidence="4" id="KW-0472">Membrane</keyword>
<evidence type="ECO:0000256" key="2">
    <source>
        <dbReference type="PROSITE-ProRule" id="PRU00339"/>
    </source>
</evidence>
<dbReference type="SUPFAM" id="SSF48695">
    <property type="entry name" value="Multiheme cytochromes"/>
    <property type="match status" value="1"/>
</dbReference>
<dbReference type="SUPFAM" id="SSF48452">
    <property type="entry name" value="TPR-like"/>
    <property type="match status" value="1"/>
</dbReference>
<dbReference type="PROSITE" id="PS50005">
    <property type="entry name" value="TPR"/>
    <property type="match status" value="1"/>
</dbReference>
<dbReference type="InterPro" id="IPR011990">
    <property type="entry name" value="TPR-like_helical_dom_sf"/>
</dbReference>
<keyword evidence="4" id="KW-1133">Transmembrane helix</keyword>
<sequence>MTADPHRRTNLRWLGVGLLVAAAAVGWWKWPRPVPPPAPPELATLFQEPEDGPPPAETNPGYVGPQACRECHAARVEGFEKTRHFRACWPAERGPMPASAFPAAYTPYAPPGARIEVSQRGGEYTQTVSRGATRHAGRIDLVYGSAGGADEVYFTWKGDRLFELPLGWLHPTGEWGEQRFDPNHPSDFTRTTTTRCVECHNTWLAHVPGTANEFRRSDSALGVTCENCHGPGRDHTAYHRANPARGGDGHATVHPGRLPRERLTDVCGQCHSNAMRAKGKPFAFRPGDKVDDHFYTLAATGRENDHVAGQAGYMRQSKCYTKSDTLTCVTCHNPHKPSEPAAVRAACATCHTPANCREQPKLPEAVRADCVGCHMPRYTRVAVNFHTAAEQYVFPVRPTDHRIAVHPMAREEVLWEHYRARPDAADKARAAELAAQLARHYASESERDAKEYRFFQAIGSAREAARFDPSPQATARVKAAVERKVSLDDGFYAAERDQAAGRTREAVARIEQLLKVKPNWASAQGKLGTLLATLGDRKAAVGHLEAVAGSDPDDPYGYNMLGWMAYLSGNPKDAASYFEKTDRLTPRSADVLYRWGLALLDLGDGAGAADRFARATAANPRHSGAWQGLSHARRQLGNAPAALDAARRAARLTRYDSADVLVSLADALAAAGNRPEALAAARRALAVAHEKQPNAIRAAERKLTELEGL</sequence>
<dbReference type="Pfam" id="PF13435">
    <property type="entry name" value="Cytochrome_C554"/>
    <property type="match status" value="1"/>
</dbReference>
<evidence type="ECO:0000256" key="1">
    <source>
        <dbReference type="ARBA" id="ARBA00022729"/>
    </source>
</evidence>
<evidence type="ECO:0000256" key="4">
    <source>
        <dbReference type="SAM" id="Phobius"/>
    </source>
</evidence>
<feature type="transmembrane region" description="Helical" evidence="4">
    <location>
        <begin position="12"/>
        <end position="30"/>
    </location>
</feature>
<keyword evidence="7" id="KW-1185">Reference proteome</keyword>
<evidence type="ECO:0000256" key="3">
    <source>
        <dbReference type="SAM" id="MobiDB-lite"/>
    </source>
</evidence>
<dbReference type="InterPro" id="IPR023155">
    <property type="entry name" value="Cyt_c-552/4"/>
</dbReference>
<keyword evidence="1" id="KW-0732">Signal</keyword>
<proteinExistence type="predicted"/>
<gene>
    <name evidence="6" type="ORF">ETAA1_43860</name>
</gene>
<dbReference type="InterPro" id="IPR036280">
    <property type="entry name" value="Multihaem_cyt_sf"/>
</dbReference>
<keyword evidence="4" id="KW-0812">Transmembrane</keyword>
<dbReference type="InterPro" id="IPR019734">
    <property type="entry name" value="TPR_rpt"/>
</dbReference>
<dbReference type="Gene3D" id="1.25.40.10">
    <property type="entry name" value="Tetratricopeptide repeat domain"/>
    <property type="match status" value="1"/>
</dbReference>
<feature type="repeat" description="TPR" evidence="2">
    <location>
        <begin position="589"/>
        <end position="622"/>
    </location>
</feature>
<reference evidence="6 7" key="1">
    <citation type="submission" date="2019-02" db="EMBL/GenBank/DDBJ databases">
        <title>Deep-cultivation of Planctomycetes and their phenomic and genomic characterization uncovers novel biology.</title>
        <authorList>
            <person name="Wiegand S."/>
            <person name="Jogler M."/>
            <person name="Boedeker C."/>
            <person name="Pinto D."/>
            <person name="Vollmers J."/>
            <person name="Rivas-Marin E."/>
            <person name="Kohn T."/>
            <person name="Peeters S.H."/>
            <person name="Heuer A."/>
            <person name="Rast P."/>
            <person name="Oberbeckmann S."/>
            <person name="Bunk B."/>
            <person name="Jeske O."/>
            <person name="Meyerdierks A."/>
            <person name="Storesund J.E."/>
            <person name="Kallscheuer N."/>
            <person name="Luecker S."/>
            <person name="Lage O.M."/>
            <person name="Pohl T."/>
            <person name="Merkel B.J."/>
            <person name="Hornburger P."/>
            <person name="Mueller R.-W."/>
            <person name="Bruemmer F."/>
            <person name="Labrenz M."/>
            <person name="Spormann A.M."/>
            <person name="Op den Camp H."/>
            <person name="Overmann J."/>
            <person name="Amann R."/>
            <person name="Jetten M.S.M."/>
            <person name="Mascher T."/>
            <person name="Medema M.H."/>
            <person name="Devos D.P."/>
            <person name="Kaster A.-K."/>
            <person name="Ovreas L."/>
            <person name="Rohde M."/>
            <person name="Galperin M.Y."/>
            <person name="Jogler C."/>
        </authorList>
    </citation>
    <scope>NUCLEOTIDE SEQUENCE [LARGE SCALE GENOMIC DNA]</scope>
    <source>
        <strain evidence="6 7">ETA_A1</strain>
    </source>
</reference>
<accession>A0A517XY24</accession>
<protein>
    <submittedName>
        <fullName evidence="6">Tetratricopeptide repeat protein</fullName>
    </submittedName>
</protein>
<evidence type="ECO:0000313" key="7">
    <source>
        <dbReference type="Proteomes" id="UP000319576"/>
    </source>
</evidence>
<evidence type="ECO:0000313" key="6">
    <source>
        <dbReference type="EMBL" id="QDU22406.1"/>
    </source>
</evidence>
<feature type="domain" description="Cytochrome c-552/4" evidence="5">
    <location>
        <begin position="190"/>
        <end position="230"/>
    </location>
</feature>
<keyword evidence="2" id="KW-0802">TPR repeat</keyword>
<dbReference type="CDD" id="cd08168">
    <property type="entry name" value="Cytochrom_C3"/>
    <property type="match status" value="1"/>
</dbReference>
<dbReference type="Gene3D" id="1.10.1130.10">
    <property type="entry name" value="Flavocytochrome C3, Chain A"/>
    <property type="match status" value="1"/>
</dbReference>
<dbReference type="RefSeq" id="WP_145242112.1">
    <property type="nucleotide sequence ID" value="NZ_CP036273.1"/>
</dbReference>
<dbReference type="OrthoDB" id="234670at2"/>
<dbReference type="Proteomes" id="UP000319576">
    <property type="component" value="Chromosome"/>
</dbReference>
<dbReference type="PANTHER" id="PTHR35038">
    <property type="entry name" value="DISSIMILATORY SULFITE REDUCTASE SIRA"/>
    <property type="match status" value="1"/>
</dbReference>
<feature type="region of interest" description="Disordered" evidence="3">
    <location>
        <begin position="39"/>
        <end position="60"/>
    </location>
</feature>
<dbReference type="EMBL" id="CP036273">
    <property type="protein sequence ID" value="QDU22406.1"/>
    <property type="molecule type" value="Genomic_DNA"/>
</dbReference>